<protein>
    <submittedName>
        <fullName evidence="1">Uncharacterized protein</fullName>
    </submittedName>
</protein>
<keyword evidence="2" id="KW-1185">Reference proteome</keyword>
<evidence type="ECO:0000313" key="1">
    <source>
        <dbReference type="EMBL" id="GJS80345.1"/>
    </source>
</evidence>
<proteinExistence type="predicted"/>
<accession>A0ABQ4YS52</accession>
<reference evidence="1" key="1">
    <citation type="journal article" date="2022" name="Int. J. Mol. Sci.">
        <title>Draft Genome of Tanacetum Coccineum: Genomic Comparison of Closely Related Tanacetum-Family Plants.</title>
        <authorList>
            <person name="Yamashiro T."/>
            <person name="Shiraishi A."/>
            <person name="Nakayama K."/>
            <person name="Satake H."/>
        </authorList>
    </citation>
    <scope>NUCLEOTIDE SEQUENCE</scope>
</reference>
<reference evidence="1" key="2">
    <citation type="submission" date="2022-01" db="EMBL/GenBank/DDBJ databases">
        <authorList>
            <person name="Yamashiro T."/>
            <person name="Shiraishi A."/>
            <person name="Satake H."/>
            <person name="Nakayama K."/>
        </authorList>
    </citation>
    <scope>NUCLEOTIDE SEQUENCE</scope>
</reference>
<organism evidence="1 2">
    <name type="scientific">Tanacetum coccineum</name>
    <dbReference type="NCBI Taxonomy" id="301880"/>
    <lineage>
        <taxon>Eukaryota</taxon>
        <taxon>Viridiplantae</taxon>
        <taxon>Streptophyta</taxon>
        <taxon>Embryophyta</taxon>
        <taxon>Tracheophyta</taxon>
        <taxon>Spermatophyta</taxon>
        <taxon>Magnoliopsida</taxon>
        <taxon>eudicotyledons</taxon>
        <taxon>Gunneridae</taxon>
        <taxon>Pentapetalae</taxon>
        <taxon>asterids</taxon>
        <taxon>campanulids</taxon>
        <taxon>Asterales</taxon>
        <taxon>Asteraceae</taxon>
        <taxon>Asteroideae</taxon>
        <taxon>Anthemideae</taxon>
        <taxon>Anthemidinae</taxon>
        <taxon>Tanacetum</taxon>
    </lineage>
</organism>
<dbReference type="Proteomes" id="UP001151760">
    <property type="component" value="Unassembled WGS sequence"/>
</dbReference>
<dbReference type="EMBL" id="BQNB010010664">
    <property type="protein sequence ID" value="GJS80345.1"/>
    <property type="molecule type" value="Genomic_DNA"/>
</dbReference>
<sequence>MIGIPQSLRDKVNHFSGRVFTKPNQCERGVMLERLTPSWGKAHWEQCARKAGEFPWEAVQGRKDKLTSRDKRLDLSVFKLSRLLFNLLSSGSSSYWRSYGLHESIGMTTLNLSPLLAHLHSLRTASLNVRVFVLRLPAEHPKGNSLIDYSLSDLEMLKVIYT</sequence>
<name>A0ABQ4YS52_9ASTR</name>
<evidence type="ECO:0000313" key="2">
    <source>
        <dbReference type="Proteomes" id="UP001151760"/>
    </source>
</evidence>
<comment type="caution">
    <text evidence="1">The sequence shown here is derived from an EMBL/GenBank/DDBJ whole genome shotgun (WGS) entry which is preliminary data.</text>
</comment>
<gene>
    <name evidence="1" type="ORF">Tco_0730226</name>
</gene>